<protein>
    <recommendedName>
        <fullName evidence="3">RRM domain-containing protein</fullName>
    </recommendedName>
</protein>
<organism evidence="1 2">
    <name type="scientific">Amborella trichopoda</name>
    <dbReference type="NCBI Taxonomy" id="13333"/>
    <lineage>
        <taxon>Eukaryota</taxon>
        <taxon>Viridiplantae</taxon>
        <taxon>Streptophyta</taxon>
        <taxon>Embryophyta</taxon>
        <taxon>Tracheophyta</taxon>
        <taxon>Spermatophyta</taxon>
        <taxon>Magnoliopsida</taxon>
        <taxon>Amborellales</taxon>
        <taxon>Amborellaceae</taxon>
        <taxon>Amborella</taxon>
    </lineage>
</organism>
<sequence>MANLPPHHSFLNVTNLSDSEIRNFHHMDRALYRRLVIQLGFHPLRARENMAFWLGLELVGYGNIVEAISKFETCVLLEFVREAELCLEYLWSGANPSTLNGCNQIPITAGLVGRALSLQDLNERIGYVINMILNNVCPRIFDDDSLYQSDYGQFPTTFVTLRERRYDSRGASSSGSGGSVPRGTHGPFEVMGYVSSGVGPRGSGDIGNGVPRVTLPPYVNTMIMGPANPFASFNSFVRGHCKPLATSTPNIESFVNPINEGYDHPYLPALMNPSGLGHLNPNMAVNVNPNFAAHWSPNVRSIINHSNVGTRGLRGHLNPNMAGNVNPNVATQWSPNVRGVTNHSNMGRRGLRGRCLASSQAREQPPLLSVQFEGEERTLFLTFSRDHSIDERSIVNFFSSRYGDVVDEIIMRHTEDRSRALFARLVLKSKDMIQFILNGQERVQFRVNRRDVWARAFKPARRIHRNAPGRGRGG</sequence>
<dbReference type="PANTHER" id="PTHR33527:SF53">
    <property type="entry name" value="OS10G0561000 PROTEIN"/>
    <property type="match status" value="1"/>
</dbReference>
<reference evidence="2" key="1">
    <citation type="journal article" date="2013" name="Science">
        <title>The Amborella genome and the evolution of flowering plants.</title>
        <authorList>
            <consortium name="Amborella Genome Project"/>
        </authorList>
    </citation>
    <scope>NUCLEOTIDE SEQUENCE [LARGE SCALE GENOMIC DNA]</scope>
</reference>
<proteinExistence type="predicted"/>
<dbReference type="Proteomes" id="UP000017836">
    <property type="component" value="Unassembled WGS sequence"/>
</dbReference>
<evidence type="ECO:0000313" key="1">
    <source>
        <dbReference type="EMBL" id="ERM94510.1"/>
    </source>
</evidence>
<dbReference type="HOGENOM" id="CLU_049092_1_0_1"/>
<gene>
    <name evidence="1" type="ORF">AMTR_s00010p00263370</name>
</gene>
<dbReference type="Gramene" id="ERM94510">
    <property type="protein sequence ID" value="ERM94510"/>
    <property type="gene ID" value="AMTR_s00010p00263370"/>
</dbReference>
<dbReference type="eggNOG" id="ENOG502SPGG">
    <property type="taxonomic scope" value="Eukaryota"/>
</dbReference>
<keyword evidence="2" id="KW-1185">Reference proteome</keyword>
<accession>W1NH60</accession>
<dbReference type="EMBL" id="KI397513">
    <property type="protein sequence ID" value="ERM94510.1"/>
    <property type="molecule type" value="Genomic_DNA"/>
</dbReference>
<evidence type="ECO:0008006" key="3">
    <source>
        <dbReference type="Google" id="ProtNLM"/>
    </source>
</evidence>
<name>W1NH60_AMBTC</name>
<evidence type="ECO:0000313" key="2">
    <source>
        <dbReference type="Proteomes" id="UP000017836"/>
    </source>
</evidence>
<dbReference type="AlphaFoldDB" id="W1NH60"/>
<dbReference type="PANTHER" id="PTHR33527">
    <property type="entry name" value="OS07G0274300 PROTEIN"/>
    <property type="match status" value="1"/>
</dbReference>